<keyword evidence="8" id="KW-1185">Reference proteome</keyword>
<dbReference type="Pfam" id="PF00015">
    <property type="entry name" value="MCPsignal"/>
    <property type="match status" value="1"/>
</dbReference>
<dbReference type="InterPro" id="IPR000700">
    <property type="entry name" value="PAS-assoc_C"/>
</dbReference>
<dbReference type="GO" id="GO:0016020">
    <property type="term" value="C:membrane"/>
    <property type="evidence" value="ECO:0007669"/>
    <property type="project" value="InterPro"/>
</dbReference>
<dbReference type="PANTHER" id="PTHR32089:SF112">
    <property type="entry name" value="LYSOZYME-LIKE PROTEIN-RELATED"/>
    <property type="match status" value="1"/>
</dbReference>
<dbReference type="GeneID" id="85230386"/>
<dbReference type="GO" id="GO:0006935">
    <property type="term" value="P:chemotaxis"/>
    <property type="evidence" value="ECO:0007669"/>
    <property type="project" value="InterPro"/>
</dbReference>
<dbReference type="Gene3D" id="1.10.287.950">
    <property type="entry name" value="Methyl-accepting chemotaxis protein"/>
    <property type="match status" value="1"/>
</dbReference>
<evidence type="ECO:0000313" key="7">
    <source>
        <dbReference type="EMBL" id="WOF16891.1"/>
    </source>
</evidence>
<dbReference type="CDD" id="cd11386">
    <property type="entry name" value="MCP_signal"/>
    <property type="match status" value="1"/>
</dbReference>
<evidence type="ECO:0000256" key="1">
    <source>
        <dbReference type="ARBA" id="ARBA00023224"/>
    </source>
</evidence>
<dbReference type="PROSITE" id="PS50111">
    <property type="entry name" value="CHEMOTAXIS_TRANSDUC_2"/>
    <property type="match status" value="1"/>
</dbReference>
<comment type="similarity">
    <text evidence="2">Belongs to the methyl-accepting chemotaxis (MCP) protein family.</text>
</comment>
<evidence type="ECO:0000259" key="4">
    <source>
        <dbReference type="PROSITE" id="PS50111"/>
    </source>
</evidence>
<feature type="domain" description="PAC" evidence="5">
    <location>
        <begin position="124"/>
        <end position="176"/>
    </location>
</feature>
<dbReference type="PROSITE" id="PS50113">
    <property type="entry name" value="PAC"/>
    <property type="match status" value="2"/>
</dbReference>
<dbReference type="InterPro" id="IPR004090">
    <property type="entry name" value="Chemotax_Me-accpt_rcpt"/>
</dbReference>
<dbReference type="PANTHER" id="PTHR32089">
    <property type="entry name" value="METHYL-ACCEPTING CHEMOTAXIS PROTEIN MCPB"/>
    <property type="match status" value="1"/>
</dbReference>
<dbReference type="InterPro" id="IPR035965">
    <property type="entry name" value="PAS-like_dom_sf"/>
</dbReference>
<feature type="domain" description="PAC" evidence="5">
    <location>
        <begin position="247"/>
        <end position="299"/>
    </location>
</feature>
<protein>
    <submittedName>
        <fullName evidence="7">Methyl-accepting chemotaxis protein</fullName>
    </submittedName>
</protein>
<evidence type="ECO:0000259" key="6">
    <source>
        <dbReference type="PROSITE" id="PS50885"/>
    </source>
</evidence>
<name>A0AA97I4Z0_9EURY</name>
<evidence type="ECO:0000256" key="2">
    <source>
        <dbReference type="ARBA" id="ARBA00029447"/>
    </source>
</evidence>
<evidence type="ECO:0000313" key="8">
    <source>
        <dbReference type="Proteomes" id="UP001301797"/>
    </source>
</evidence>
<proteinExistence type="inferred from homology"/>
<dbReference type="PRINTS" id="PR00260">
    <property type="entry name" value="CHEMTRNSDUCR"/>
</dbReference>
<evidence type="ECO:0000259" key="5">
    <source>
        <dbReference type="PROSITE" id="PS50113"/>
    </source>
</evidence>
<dbReference type="SUPFAM" id="SSF58104">
    <property type="entry name" value="Methyl-accepting chemotaxis protein (MCP) signaling domain"/>
    <property type="match status" value="1"/>
</dbReference>
<gene>
    <name evidence="7" type="ORF">F1737_09430</name>
</gene>
<dbReference type="AlphaFoldDB" id="A0AA97I4Z0"/>
<dbReference type="RefSeq" id="WP_317136330.1">
    <property type="nucleotide sequence ID" value="NZ_CP043875.1"/>
</dbReference>
<keyword evidence="1 3" id="KW-0807">Transducer</keyword>
<dbReference type="InterPro" id="IPR004089">
    <property type="entry name" value="MCPsignal_dom"/>
</dbReference>
<sequence>MSIDIINSVLKRALEGDTSLRVDENEMPSEMKGLAATINAVIEKLEIAGESEIYEKRLKDFVSENPQAIAVLAPDKSRLDLNVEYERAWRGSYDDLMRKKLYDFNINITGGDDFYASFETKKKAVTDMEISWENGEKTYLRLFQTPILDENGNIDINYYIYQDLTEQMSEIERINSLQRRADAFVAENPQGIAVLAKDKSRLDLNKEYEREWRGSYDELMRKKLYDFDIEITGGDDFYASFETKRKAVTDMEISWDRGEKTYLRLFQTPILDENGEIDVNYYIYQDLTAEKELSNYLHAEVDKVSDNLKMLSRGDLGFDLAVGESNRYTEGARKLMLDISESLGEAKVAIERLVNDSEMLAEAAIDGKLDLRTDLTKHQGHFKDVVGGFNQTLDMISAPLDEAMRVANSYANNDYTVRFSDKLVVKGEFDNFKNSLNKLGEQLVVVIGDVIKAVDHVTVGTSEASKGSDEVAKATEQVAMTSQKCADLSRNVLTQMEDIQRQISDLSASNEEIAATSQDVLKNAENMTVIGNNAQALGNDANHKMESVEDITTKSVEEIKELNDQIKEINNIVKMINDITGQINLLALNAAIEAARAGEHGRGFAVVAGEVKNLAADARGATDHIEKVIASIQKKSDNTAEDIHKANVEVISAVESVNATIEGLNNIVRESLQVSTDMGEIARAIEDQANIANNVVSSAEHGTTETEANLREVEELAALAEESSASVEEIGSAIHEVNEMAGVLRKNMDNFKTE</sequence>
<dbReference type="EMBL" id="CP043875">
    <property type="protein sequence ID" value="WOF16891.1"/>
    <property type="molecule type" value="Genomic_DNA"/>
</dbReference>
<dbReference type="SUPFAM" id="SSF55785">
    <property type="entry name" value="PYP-like sensor domain (PAS domain)"/>
    <property type="match status" value="1"/>
</dbReference>
<reference evidence="7 8" key="1">
    <citation type="submission" date="2019-09" db="EMBL/GenBank/DDBJ databases">
        <title>The complete genome of Methanoplanus sp. FWC-SCC4.</title>
        <authorList>
            <person name="Chen S.-C."/>
            <person name="Zhou Y.-Z."/>
            <person name="Lai M.-C."/>
        </authorList>
    </citation>
    <scope>NUCLEOTIDE SEQUENCE [LARGE SCALE GENOMIC DNA]</scope>
    <source>
        <strain evidence="7 8">FWC-SCC4</strain>
    </source>
</reference>
<accession>A0AA97I4Z0</accession>
<dbReference type="SMART" id="SM00283">
    <property type="entry name" value="MA"/>
    <property type="match status" value="1"/>
</dbReference>
<dbReference type="PROSITE" id="PS50885">
    <property type="entry name" value="HAMP"/>
    <property type="match status" value="1"/>
</dbReference>
<dbReference type="Proteomes" id="UP001301797">
    <property type="component" value="Chromosome"/>
</dbReference>
<dbReference type="Pfam" id="PF18947">
    <property type="entry name" value="HAMP_2"/>
    <property type="match status" value="1"/>
</dbReference>
<feature type="domain" description="HAMP" evidence="6">
    <location>
        <begin position="394"/>
        <end position="448"/>
    </location>
</feature>
<dbReference type="Gene3D" id="1.20.120.1530">
    <property type="match status" value="1"/>
</dbReference>
<dbReference type="GO" id="GO:0004888">
    <property type="term" value="F:transmembrane signaling receptor activity"/>
    <property type="evidence" value="ECO:0007669"/>
    <property type="project" value="InterPro"/>
</dbReference>
<feature type="domain" description="Methyl-accepting transducer" evidence="4">
    <location>
        <begin position="467"/>
        <end position="703"/>
    </location>
</feature>
<dbReference type="InterPro" id="IPR003660">
    <property type="entry name" value="HAMP_dom"/>
</dbReference>
<dbReference type="Gene3D" id="3.30.450.20">
    <property type="entry name" value="PAS domain"/>
    <property type="match status" value="2"/>
</dbReference>
<dbReference type="GO" id="GO:0007165">
    <property type="term" value="P:signal transduction"/>
    <property type="evidence" value="ECO:0007669"/>
    <property type="project" value="UniProtKB-KW"/>
</dbReference>
<organism evidence="7 8">
    <name type="scientific">Methanochimaera problematica</name>
    <dbReference type="NCBI Taxonomy" id="2609417"/>
    <lineage>
        <taxon>Archaea</taxon>
        <taxon>Methanobacteriati</taxon>
        <taxon>Methanobacteriota</taxon>
        <taxon>Stenosarchaea group</taxon>
        <taxon>Methanomicrobia</taxon>
        <taxon>Methanomicrobiales</taxon>
        <taxon>Methanomicrobiaceae</taxon>
        <taxon>Methanochimaera</taxon>
    </lineage>
</organism>
<dbReference type="KEGG" id="mefw:F1737_09430"/>
<evidence type="ECO:0000256" key="3">
    <source>
        <dbReference type="PROSITE-ProRule" id="PRU00284"/>
    </source>
</evidence>